<dbReference type="InterPro" id="IPR029044">
    <property type="entry name" value="Nucleotide-diphossugar_trans"/>
</dbReference>
<name>A0A4Z0BU89_9BURK</name>
<dbReference type="EMBL" id="SMLK01000003">
    <property type="protein sequence ID" value="TFZ02044.1"/>
    <property type="molecule type" value="Genomic_DNA"/>
</dbReference>
<gene>
    <name evidence="1" type="ORF">EZ216_12770</name>
</gene>
<sequence length="220" mass="24922">MARPQVGVLVPTAGRPDLLRSCVLQLAAQSRLPDVVAVHQNGEGPRYDWAVADLRLPFRLDWLYTPQRLRQHDWYAVPLAHLLGAGCTHFFWTDHDDLYLRDHVAAGLAELDGWDFSISRRAGVLYTQPRDWRLDGDVEFNSHAPGGMSSTMCFNRGFAQALLEDLRADAAHHYADNVVARVTMPKFRCFLSERRTCIYHSHEGSVSSGHWPAEAFGLRR</sequence>
<dbReference type="OrthoDB" id="8897752at2"/>
<evidence type="ECO:0008006" key="3">
    <source>
        <dbReference type="Google" id="ProtNLM"/>
    </source>
</evidence>
<keyword evidence="2" id="KW-1185">Reference proteome</keyword>
<protein>
    <recommendedName>
        <fullName evidence="3">Glycosyltransferase family 2 protein</fullName>
    </recommendedName>
</protein>
<accession>A0A4Z0BU89</accession>
<reference evidence="1 2" key="1">
    <citation type="submission" date="2019-03" db="EMBL/GenBank/DDBJ databases">
        <title>Ramlibacter sp. 18x22-1, whole genome shotgun sequence.</title>
        <authorList>
            <person name="Zhang X."/>
            <person name="Feng G."/>
            <person name="Zhu H."/>
        </authorList>
    </citation>
    <scope>NUCLEOTIDE SEQUENCE [LARGE SCALE GENOMIC DNA]</scope>
    <source>
        <strain evidence="1 2">18x22-1</strain>
    </source>
</reference>
<dbReference type="Proteomes" id="UP000297839">
    <property type="component" value="Unassembled WGS sequence"/>
</dbReference>
<evidence type="ECO:0000313" key="1">
    <source>
        <dbReference type="EMBL" id="TFZ02044.1"/>
    </source>
</evidence>
<dbReference type="AlphaFoldDB" id="A0A4Z0BU89"/>
<dbReference type="RefSeq" id="WP_135250143.1">
    <property type="nucleotide sequence ID" value="NZ_SMLK01000003.1"/>
</dbReference>
<organism evidence="1 2">
    <name type="scientific">Ramlibacter humi</name>
    <dbReference type="NCBI Taxonomy" id="2530451"/>
    <lineage>
        <taxon>Bacteria</taxon>
        <taxon>Pseudomonadati</taxon>
        <taxon>Pseudomonadota</taxon>
        <taxon>Betaproteobacteria</taxon>
        <taxon>Burkholderiales</taxon>
        <taxon>Comamonadaceae</taxon>
        <taxon>Ramlibacter</taxon>
    </lineage>
</organism>
<comment type="caution">
    <text evidence="1">The sequence shown here is derived from an EMBL/GenBank/DDBJ whole genome shotgun (WGS) entry which is preliminary data.</text>
</comment>
<proteinExistence type="predicted"/>
<dbReference type="SUPFAM" id="SSF53448">
    <property type="entry name" value="Nucleotide-diphospho-sugar transferases"/>
    <property type="match status" value="1"/>
</dbReference>
<evidence type="ECO:0000313" key="2">
    <source>
        <dbReference type="Proteomes" id="UP000297839"/>
    </source>
</evidence>